<reference evidence="1" key="1">
    <citation type="submission" date="2020-05" db="EMBL/GenBank/DDBJ databases">
        <authorList>
            <person name="Chiriac C."/>
            <person name="Salcher M."/>
            <person name="Ghai R."/>
            <person name="Kavagutti S V."/>
        </authorList>
    </citation>
    <scope>NUCLEOTIDE SEQUENCE</scope>
</reference>
<evidence type="ECO:0000313" key="1">
    <source>
        <dbReference type="EMBL" id="CAB4218806.1"/>
    </source>
</evidence>
<proteinExistence type="predicted"/>
<organism evidence="1">
    <name type="scientific">uncultured Caudovirales phage</name>
    <dbReference type="NCBI Taxonomy" id="2100421"/>
    <lineage>
        <taxon>Viruses</taxon>
        <taxon>Duplodnaviria</taxon>
        <taxon>Heunggongvirae</taxon>
        <taxon>Uroviricota</taxon>
        <taxon>Caudoviricetes</taxon>
        <taxon>Peduoviridae</taxon>
        <taxon>Maltschvirus</taxon>
        <taxon>Maltschvirus maltsch</taxon>
    </lineage>
</organism>
<name>A0A6J5SUY0_9CAUD</name>
<sequence>MINGNDLAFAKAAYVSGESIDPPQEGITVRAYFAAMMLQGLLAGGQREREYLEKAAVLFADDLIAELNKSDGIRNT</sequence>
<dbReference type="EMBL" id="LR797468">
    <property type="protein sequence ID" value="CAB4218806.1"/>
    <property type="molecule type" value="Genomic_DNA"/>
</dbReference>
<gene>
    <name evidence="1" type="ORF">UFOVP1605_49</name>
</gene>
<accession>A0A6J5SUY0</accession>
<protein>
    <submittedName>
        <fullName evidence="1">Uncharacterized protein</fullName>
    </submittedName>
</protein>